<evidence type="ECO:0000256" key="10">
    <source>
        <dbReference type="ARBA" id="ARBA00022991"/>
    </source>
</evidence>
<proteinExistence type="inferred from homology"/>
<evidence type="ECO:0000256" key="7">
    <source>
        <dbReference type="ARBA" id="ARBA00022729"/>
    </source>
</evidence>
<evidence type="ECO:0000256" key="5">
    <source>
        <dbReference type="ARBA" id="ARBA00022685"/>
    </source>
</evidence>
<sequence length="354" mass="39650">MQRVVIVVSLVVLGWAWTTHGVPVLTEAVYPTQENFDLEQIFGTWHDVAVATTCTHMRQHRGDAPIGKLILERGTVDGKIKTTRIVQRHGTCREMSGDYDLTSTPGRFFYHITRWAADVDAYVVHTNYNEYAIIIMIKQKSSGDKSTSLKLYSRTKSVRDTVLEDFKALAKQQGLGDDTIFIKQDKGDCVPGEQVAEPAAQPQQRRRRHKELTADLEEPEGSGDDTPLFNVTEACSAIPDSGPCFGLLPRFFYNSSSMSCEHFNYGGCLGNQNNFENERNCLQRCRNEAACRLPMKAQPCTGQPQIWAFDSSAGLCVAYKTGFCQTNANKFYSKAECEEYCGVVHEEAELLKTN</sequence>
<feature type="region of interest" description="Disordered" evidence="13">
    <location>
        <begin position="192"/>
        <end position="223"/>
    </location>
</feature>
<evidence type="ECO:0000256" key="12">
    <source>
        <dbReference type="ARBA" id="ARBA00023180"/>
    </source>
</evidence>
<dbReference type="Gene3D" id="2.40.128.20">
    <property type="match status" value="1"/>
</dbReference>
<dbReference type="PRINTS" id="PR00179">
    <property type="entry name" value="LIPOCALIN"/>
</dbReference>
<evidence type="ECO:0000256" key="1">
    <source>
        <dbReference type="ARBA" id="ARBA00004613"/>
    </source>
</evidence>
<evidence type="ECO:0000256" key="11">
    <source>
        <dbReference type="ARBA" id="ARBA00023157"/>
    </source>
</evidence>
<keyword evidence="11" id="KW-1015">Disulfide bond</keyword>
<keyword evidence="12" id="KW-0325">Glycoprotein</keyword>
<dbReference type="PROSITE" id="PS00280">
    <property type="entry name" value="BPTI_KUNITZ_1"/>
    <property type="match status" value="1"/>
</dbReference>
<reference evidence="16" key="1">
    <citation type="submission" date="2023-08" db="EMBL/GenBank/DDBJ databases">
        <authorList>
            <person name="Alioto T."/>
            <person name="Alioto T."/>
            <person name="Gomez Garrido J."/>
        </authorList>
    </citation>
    <scope>NUCLEOTIDE SEQUENCE</scope>
</reference>
<keyword evidence="5" id="KW-0165">Cleavage on pair of basic residues</keyword>
<dbReference type="InterPro" id="IPR020901">
    <property type="entry name" value="Prtase_inh_Kunz-CS"/>
</dbReference>
<dbReference type="PROSITE" id="PS50279">
    <property type="entry name" value="BPTI_KUNITZ_2"/>
    <property type="match status" value="2"/>
</dbReference>
<dbReference type="SUPFAM" id="SSF50814">
    <property type="entry name" value="Lipocalins"/>
    <property type="match status" value="1"/>
</dbReference>
<keyword evidence="9" id="KW-0722">Serine protease inhibitor</keyword>
<accession>A0AAV1GA00</accession>
<dbReference type="Gene3D" id="4.10.410.10">
    <property type="entry name" value="Pancreatic trypsin inhibitor Kunitz domain"/>
    <property type="match status" value="2"/>
</dbReference>
<evidence type="ECO:0000256" key="14">
    <source>
        <dbReference type="SAM" id="SignalP"/>
    </source>
</evidence>
<keyword evidence="8" id="KW-0677">Repeat</keyword>
<organism evidence="16 17">
    <name type="scientific">Xyrichtys novacula</name>
    <name type="common">Pearly razorfish</name>
    <name type="synonym">Hemipteronotus novacula</name>
    <dbReference type="NCBI Taxonomy" id="13765"/>
    <lineage>
        <taxon>Eukaryota</taxon>
        <taxon>Metazoa</taxon>
        <taxon>Chordata</taxon>
        <taxon>Craniata</taxon>
        <taxon>Vertebrata</taxon>
        <taxon>Euteleostomi</taxon>
        <taxon>Actinopterygii</taxon>
        <taxon>Neopterygii</taxon>
        <taxon>Teleostei</taxon>
        <taxon>Neoteleostei</taxon>
        <taxon>Acanthomorphata</taxon>
        <taxon>Eupercaria</taxon>
        <taxon>Labriformes</taxon>
        <taxon>Labridae</taxon>
        <taxon>Xyrichtys</taxon>
    </lineage>
</organism>
<dbReference type="FunFam" id="4.10.410.10:FF:000005">
    <property type="entry name" value="Pancreatic trypsin inhibitor"/>
    <property type="match status" value="1"/>
</dbReference>
<dbReference type="InterPro" id="IPR002968">
    <property type="entry name" value="A1-microglobln"/>
</dbReference>
<keyword evidence="6" id="KW-0646">Protease inhibitor</keyword>
<dbReference type="SMART" id="SM00131">
    <property type="entry name" value="KU"/>
    <property type="match status" value="2"/>
</dbReference>
<evidence type="ECO:0000259" key="15">
    <source>
        <dbReference type="PROSITE" id="PS50279"/>
    </source>
</evidence>
<comment type="similarity">
    <text evidence="2">In the N-terminal section; belongs to the calycin superfamily. Lipocalin family.</text>
</comment>
<protein>
    <recommendedName>
        <fullName evidence="3">Protein AMBP</fullName>
    </recommendedName>
</protein>
<gene>
    <name evidence="16" type="ORF">XNOV1_A043027</name>
</gene>
<dbReference type="PANTHER" id="PTHR46676">
    <property type="entry name" value="PROTEIN AMBP"/>
    <property type="match status" value="1"/>
</dbReference>
<keyword evidence="7 14" id="KW-0732">Signal</keyword>
<evidence type="ECO:0000313" key="17">
    <source>
        <dbReference type="Proteomes" id="UP001178508"/>
    </source>
</evidence>
<feature type="compositionally biased region" description="Low complexity" evidence="13">
    <location>
        <begin position="193"/>
        <end position="203"/>
    </location>
</feature>
<evidence type="ECO:0000256" key="13">
    <source>
        <dbReference type="SAM" id="MobiDB-lite"/>
    </source>
</evidence>
<dbReference type="GO" id="GO:0004867">
    <property type="term" value="F:serine-type endopeptidase inhibitor activity"/>
    <property type="evidence" value="ECO:0007669"/>
    <property type="project" value="UniProtKB-KW"/>
</dbReference>
<dbReference type="PRINTS" id="PR00759">
    <property type="entry name" value="BASICPTASE"/>
</dbReference>
<dbReference type="AlphaFoldDB" id="A0AAV1GA00"/>
<evidence type="ECO:0000313" key="16">
    <source>
        <dbReference type="EMBL" id="CAJ1070881.1"/>
    </source>
</evidence>
<feature type="chain" id="PRO_5043998841" description="Protein AMBP" evidence="14">
    <location>
        <begin position="22"/>
        <end position="354"/>
    </location>
</feature>
<dbReference type="CDD" id="cd22597">
    <property type="entry name" value="Kunitz_bikunin_2-like"/>
    <property type="match status" value="1"/>
</dbReference>
<dbReference type="InterPro" id="IPR029856">
    <property type="entry name" value="AMBP"/>
</dbReference>
<keyword evidence="10" id="KW-0157">Chromophore</keyword>
<name>A0AAV1GA00_XYRNO</name>
<evidence type="ECO:0000256" key="9">
    <source>
        <dbReference type="ARBA" id="ARBA00022900"/>
    </source>
</evidence>
<feature type="domain" description="BPTI/Kunitz inhibitor" evidence="15">
    <location>
        <begin position="291"/>
        <end position="341"/>
    </location>
</feature>
<keyword evidence="17" id="KW-1185">Reference proteome</keyword>
<feature type="signal peptide" evidence="14">
    <location>
        <begin position="1"/>
        <end position="21"/>
    </location>
</feature>
<evidence type="ECO:0000256" key="4">
    <source>
        <dbReference type="ARBA" id="ARBA00022525"/>
    </source>
</evidence>
<evidence type="ECO:0000256" key="3">
    <source>
        <dbReference type="ARBA" id="ARBA00018905"/>
    </source>
</evidence>
<dbReference type="Pfam" id="PF00061">
    <property type="entry name" value="Lipocalin"/>
    <property type="match status" value="1"/>
</dbReference>
<evidence type="ECO:0000256" key="6">
    <source>
        <dbReference type="ARBA" id="ARBA00022690"/>
    </source>
</evidence>
<comment type="subcellular location">
    <subcellularLocation>
        <location evidence="1">Secreted</location>
    </subcellularLocation>
</comment>
<dbReference type="Pfam" id="PF00014">
    <property type="entry name" value="Kunitz_BPTI"/>
    <property type="match status" value="2"/>
</dbReference>
<dbReference type="InterPro" id="IPR036880">
    <property type="entry name" value="Kunitz_BPTI_sf"/>
</dbReference>
<dbReference type="PRINTS" id="PR01215">
    <property type="entry name" value="A1MCGLOBULIN"/>
</dbReference>
<dbReference type="SUPFAM" id="SSF57362">
    <property type="entry name" value="BPTI-like"/>
    <property type="match status" value="2"/>
</dbReference>
<feature type="domain" description="BPTI/Kunitz inhibitor" evidence="15">
    <location>
        <begin position="235"/>
        <end position="285"/>
    </location>
</feature>
<evidence type="ECO:0000256" key="2">
    <source>
        <dbReference type="ARBA" id="ARBA00008238"/>
    </source>
</evidence>
<dbReference type="CDD" id="cd22596">
    <property type="entry name" value="Kunitz_bikunin_1-like"/>
    <property type="match status" value="1"/>
</dbReference>
<dbReference type="InterPro" id="IPR000566">
    <property type="entry name" value="Lipocln_cytosolic_FA-bd_dom"/>
</dbReference>
<dbReference type="GO" id="GO:0005576">
    <property type="term" value="C:extracellular region"/>
    <property type="evidence" value="ECO:0007669"/>
    <property type="project" value="UniProtKB-SubCell"/>
</dbReference>
<feature type="compositionally biased region" description="Acidic residues" evidence="13">
    <location>
        <begin position="214"/>
        <end position="223"/>
    </location>
</feature>
<keyword evidence="4" id="KW-0964">Secreted</keyword>
<dbReference type="EMBL" id="OY660876">
    <property type="protein sequence ID" value="CAJ1070881.1"/>
    <property type="molecule type" value="Genomic_DNA"/>
</dbReference>
<dbReference type="Proteomes" id="UP001178508">
    <property type="component" value="Chromosome 13"/>
</dbReference>
<dbReference type="PANTHER" id="PTHR46676:SF1">
    <property type="entry name" value="PROTEIN AMBP"/>
    <property type="match status" value="1"/>
</dbReference>
<dbReference type="InterPro" id="IPR012674">
    <property type="entry name" value="Calycin"/>
</dbReference>
<evidence type="ECO:0000256" key="8">
    <source>
        <dbReference type="ARBA" id="ARBA00022737"/>
    </source>
</evidence>
<dbReference type="InterPro" id="IPR002223">
    <property type="entry name" value="Kunitz_BPTI"/>
</dbReference>